<feature type="region of interest" description="Disordered" evidence="1">
    <location>
        <begin position="69"/>
        <end position="112"/>
    </location>
</feature>
<proteinExistence type="predicted"/>
<name>A0A7G6X465_9ACTN</name>
<keyword evidence="2" id="KW-1133">Transmembrane helix</keyword>
<keyword evidence="2" id="KW-0812">Transmembrane</keyword>
<dbReference type="AlphaFoldDB" id="A0A7G6X465"/>
<reference evidence="3 4" key="2">
    <citation type="journal article" date="2020" name="Microbiol. Resour. Announc.">
        <title>Antarctic desert soil bacteria exhibit high novel natural product potential, evaluated through long-read genome sequencing and comparative genomics.</title>
        <authorList>
            <person name="Benaud N."/>
            <person name="Edwards R.J."/>
            <person name="Amos T.G."/>
            <person name="D'Agostino P.M."/>
            <person name="Gutierrez-Chavez C."/>
            <person name="Montgomery K."/>
            <person name="Nicetic I."/>
            <person name="Ferrari B.C."/>
        </authorList>
    </citation>
    <scope>NUCLEOTIDE SEQUENCE [LARGE SCALE GENOMIC DNA]</scope>
    <source>
        <strain evidence="3 4">SPB151</strain>
    </source>
</reference>
<gene>
    <name evidence="3" type="ORF">F1D05_27870</name>
</gene>
<evidence type="ECO:0000313" key="4">
    <source>
        <dbReference type="Proteomes" id="UP000515563"/>
    </source>
</evidence>
<accession>A0A7G6X465</accession>
<keyword evidence="4" id="KW-1185">Reference proteome</keyword>
<sequence length="428" mass="45350">MIDEKLQERLAAAAAAQDDLLPRALEEDLVGGRRRLRRRRLLTGGGVTAAVAAVAVLGVGVTSWLSPSASPLPDSGPVAGQSSAAPSVPPTSIGPGPDTTGDLPVPVESGPPVPGPDAVFNQNLAAALYAHLDPARRHLDFGSGGFTVDRQLGTILSGGKRIGWRMPGQMGAEGIVALSVQPAKQRPDPCGSHPDVRVICHSVQLPNGRTAQFGRKGDFADVLYQQPDGEWISVHVSTLFGNNTEIPVHDMGITDQQLLALVQDSRLSLPKLTKGEQSSENALKGFYPSAKEFRAAIVRALPGSTLTGGQLQNVTEEVSYEMTWRKGTATATVDVGVDARTAVSPCREELSILTDCHEVTLPNGKKVQFGQRAMTYQGGPMYVIGGTYLQPDGDSAHVRVLYPGKKLPADAITQQEITTLLTDPKLDK</sequence>
<protein>
    <submittedName>
        <fullName evidence="3">Uncharacterized protein</fullName>
    </submittedName>
</protein>
<reference evidence="4" key="1">
    <citation type="submission" date="2019-09" db="EMBL/GenBank/DDBJ databases">
        <title>Antimicrobial potential of Antarctic Bacteria.</title>
        <authorList>
            <person name="Benaud N."/>
            <person name="Edwards R.J."/>
            <person name="Ferrari B.C."/>
        </authorList>
    </citation>
    <scope>NUCLEOTIDE SEQUENCE [LARGE SCALE GENOMIC DNA]</scope>
    <source>
        <strain evidence="4">SPB151</strain>
    </source>
</reference>
<evidence type="ECO:0000256" key="1">
    <source>
        <dbReference type="SAM" id="MobiDB-lite"/>
    </source>
</evidence>
<dbReference type="EMBL" id="CP043661">
    <property type="protein sequence ID" value="QNE21030.1"/>
    <property type="molecule type" value="Genomic_DNA"/>
</dbReference>
<evidence type="ECO:0000313" key="3">
    <source>
        <dbReference type="EMBL" id="QNE21030.1"/>
    </source>
</evidence>
<dbReference type="RefSeq" id="WP_185443435.1">
    <property type="nucleotide sequence ID" value="NZ_CP043661.1"/>
</dbReference>
<dbReference type="KEGG" id="kqi:F1D05_27870"/>
<evidence type="ECO:0000256" key="2">
    <source>
        <dbReference type="SAM" id="Phobius"/>
    </source>
</evidence>
<keyword evidence="2" id="KW-0472">Membrane</keyword>
<organism evidence="3 4">
    <name type="scientific">Kribbella qitaiheensis</name>
    <dbReference type="NCBI Taxonomy" id="1544730"/>
    <lineage>
        <taxon>Bacteria</taxon>
        <taxon>Bacillati</taxon>
        <taxon>Actinomycetota</taxon>
        <taxon>Actinomycetes</taxon>
        <taxon>Propionibacteriales</taxon>
        <taxon>Kribbellaceae</taxon>
        <taxon>Kribbella</taxon>
    </lineage>
</organism>
<feature type="transmembrane region" description="Helical" evidence="2">
    <location>
        <begin position="41"/>
        <end position="65"/>
    </location>
</feature>
<dbReference type="Proteomes" id="UP000515563">
    <property type="component" value="Chromosome"/>
</dbReference>